<comment type="caution">
    <text evidence="8">The sequence shown here is derived from an EMBL/GenBank/DDBJ whole genome shotgun (WGS) entry which is preliminary data.</text>
</comment>
<evidence type="ECO:0000256" key="6">
    <source>
        <dbReference type="SAM" id="Phobius"/>
    </source>
</evidence>
<feature type="transmembrane region" description="Helical" evidence="6">
    <location>
        <begin position="61"/>
        <end position="94"/>
    </location>
</feature>
<evidence type="ECO:0000313" key="8">
    <source>
        <dbReference type="EMBL" id="MBM7561148.1"/>
    </source>
</evidence>
<reference evidence="8 9" key="1">
    <citation type="submission" date="2021-01" db="EMBL/GenBank/DDBJ databases">
        <title>Genomic Encyclopedia of Type Strains, Phase IV (KMG-IV): sequencing the most valuable type-strain genomes for metagenomic binning, comparative biology and taxonomic classification.</title>
        <authorList>
            <person name="Goeker M."/>
        </authorList>
    </citation>
    <scope>NUCLEOTIDE SEQUENCE [LARGE SCALE GENOMIC DNA]</scope>
    <source>
        <strain evidence="8 9">DSM 24436</strain>
    </source>
</reference>
<name>A0ABS2MP25_9FIRM</name>
<proteinExistence type="predicted"/>
<comment type="subcellular location">
    <subcellularLocation>
        <location evidence="1">Cell membrane</location>
        <topology evidence="1">Multi-pass membrane protein</topology>
    </subcellularLocation>
</comment>
<organism evidence="8 9">
    <name type="scientific">Fusibacter tunisiensis</name>
    <dbReference type="NCBI Taxonomy" id="1008308"/>
    <lineage>
        <taxon>Bacteria</taxon>
        <taxon>Bacillati</taxon>
        <taxon>Bacillota</taxon>
        <taxon>Clostridia</taxon>
        <taxon>Eubacteriales</taxon>
        <taxon>Eubacteriales Family XII. Incertae Sedis</taxon>
        <taxon>Fusibacter</taxon>
    </lineage>
</organism>
<dbReference type="InterPro" id="IPR021062">
    <property type="entry name" value="ArAE_1_C"/>
</dbReference>
<evidence type="ECO:0000256" key="1">
    <source>
        <dbReference type="ARBA" id="ARBA00004651"/>
    </source>
</evidence>
<dbReference type="PANTHER" id="PTHR40064:SF1">
    <property type="entry name" value="MEMBRANE PROTEIN"/>
    <property type="match status" value="1"/>
</dbReference>
<evidence type="ECO:0000256" key="3">
    <source>
        <dbReference type="ARBA" id="ARBA00022692"/>
    </source>
</evidence>
<keyword evidence="5 6" id="KW-0472">Membrane</keyword>
<feature type="domain" description="Putative aromatic acid exporter C-terminal" evidence="7">
    <location>
        <begin position="148"/>
        <end position="313"/>
    </location>
</feature>
<sequence length="323" mass="37295">MDRKEIMVKSLKISIGVAVGVIIASALELEFYSSVATIIIVSMLSSKRQSLKLAGKRLMAAVVALLLSSLMFSIFGFSLPVFTVFIFAFTFLMYRFDSKTAIVLNVVLVMHIYALEEISFSILLNELGLMSLGIMIALAMNAFVIDIEAELKGYQKEVEDLFQNIFDNMGKCLVNACTADQVQADLDKLYKVLMKSKERSYQYLNNYYLQENNYYVEYFSMRISQYYTVKRMQKFIKQNFLKHTEVMLLKGFTDQFINNTKILNSCLSQVEALDQIKNHFTYEAELPTSYNQLQNRIALHQYLYALDDLISVKMRFIETHEKK</sequence>
<feature type="transmembrane region" description="Helical" evidence="6">
    <location>
        <begin position="12"/>
        <end position="41"/>
    </location>
</feature>
<evidence type="ECO:0000313" key="9">
    <source>
        <dbReference type="Proteomes" id="UP000767854"/>
    </source>
</evidence>
<dbReference type="EMBL" id="JAFBDT010000003">
    <property type="protein sequence ID" value="MBM7561148.1"/>
    <property type="molecule type" value="Genomic_DNA"/>
</dbReference>
<gene>
    <name evidence="8" type="ORF">JOC49_000665</name>
</gene>
<dbReference type="PANTHER" id="PTHR40064">
    <property type="entry name" value="MEMBRANE PROTEIN-RELATED"/>
    <property type="match status" value="1"/>
</dbReference>
<feature type="transmembrane region" description="Helical" evidence="6">
    <location>
        <begin position="129"/>
        <end position="147"/>
    </location>
</feature>
<protein>
    <submittedName>
        <fullName evidence="8">Uncharacterized membrane protein YgaE (UPF0421/DUF939 family)</fullName>
    </submittedName>
</protein>
<dbReference type="Pfam" id="PF06081">
    <property type="entry name" value="ArAE_1"/>
    <property type="match status" value="1"/>
</dbReference>
<accession>A0ABS2MP25</accession>
<dbReference type="Pfam" id="PF11728">
    <property type="entry name" value="ArAE_1_C"/>
    <property type="match status" value="1"/>
</dbReference>
<keyword evidence="2" id="KW-1003">Cell membrane</keyword>
<evidence type="ECO:0000259" key="7">
    <source>
        <dbReference type="Pfam" id="PF11728"/>
    </source>
</evidence>
<evidence type="ECO:0000256" key="4">
    <source>
        <dbReference type="ARBA" id="ARBA00022989"/>
    </source>
</evidence>
<feature type="transmembrane region" description="Helical" evidence="6">
    <location>
        <begin position="101"/>
        <end position="123"/>
    </location>
</feature>
<evidence type="ECO:0000256" key="2">
    <source>
        <dbReference type="ARBA" id="ARBA00022475"/>
    </source>
</evidence>
<dbReference type="InterPro" id="IPR052984">
    <property type="entry name" value="UPF0421"/>
</dbReference>
<dbReference type="Gene3D" id="1.20.120.940">
    <property type="entry name" value="Putative aromatic acid exporter, C-terminal domain"/>
    <property type="match status" value="1"/>
</dbReference>
<dbReference type="InterPro" id="IPR038323">
    <property type="entry name" value="ArAE_1_C_sf"/>
</dbReference>
<keyword evidence="3 6" id="KW-0812">Transmembrane</keyword>
<keyword evidence="9" id="KW-1185">Reference proteome</keyword>
<keyword evidence="4 6" id="KW-1133">Transmembrane helix</keyword>
<dbReference type="InterPro" id="IPR010343">
    <property type="entry name" value="ArAE_1"/>
</dbReference>
<evidence type="ECO:0000256" key="5">
    <source>
        <dbReference type="ARBA" id="ARBA00023136"/>
    </source>
</evidence>
<dbReference type="Proteomes" id="UP000767854">
    <property type="component" value="Unassembled WGS sequence"/>
</dbReference>
<dbReference type="RefSeq" id="WP_204662288.1">
    <property type="nucleotide sequence ID" value="NZ_JAFBDT010000003.1"/>
</dbReference>